<dbReference type="AlphaFoldDB" id="A0AAV5M8S8"/>
<proteinExistence type="predicted"/>
<name>A0AAV5M8S8_9ROSI</name>
<evidence type="ECO:0000313" key="1">
    <source>
        <dbReference type="EMBL" id="GKV45429.1"/>
    </source>
</evidence>
<sequence>MQEIDETCGGFPKRASNSPFQYRSSSGHCGLTPVLASYNSAVV</sequence>
<dbReference type="Proteomes" id="UP001054252">
    <property type="component" value="Unassembled WGS sequence"/>
</dbReference>
<reference evidence="1 2" key="1">
    <citation type="journal article" date="2021" name="Commun. Biol.">
        <title>The genome of Shorea leprosula (Dipterocarpaceae) highlights the ecological relevance of drought in aseasonal tropical rainforests.</title>
        <authorList>
            <person name="Ng K.K.S."/>
            <person name="Kobayashi M.J."/>
            <person name="Fawcett J.A."/>
            <person name="Hatakeyama M."/>
            <person name="Paape T."/>
            <person name="Ng C.H."/>
            <person name="Ang C.C."/>
            <person name="Tnah L.H."/>
            <person name="Lee C.T."/>
            <person name="Nishiyama T."/>
            <person name="Sese J."/>
            <person name="O'Brien M.J."/>
            <person name="Copetti D."/>
            <person name="Mohd Noor M.I."/>
            <person name="Ong R.C."/>
            <person name="Putra M."/>
            <person name="Sireger I.Z."/>
            <person name="Indrioko S."/>
            <person name="Kosugi Y."/>
            <person name="Izuno A."/>
            <person name="Isagi Y."/>
            <person name="Lee S.L."/>
            <person name="Shimizu K.K."/>
        </authorList>
    </citation>
    <scope>NUCLEOTIDE SEQUENCE [LARGE SCALE GENOMIC DNA]</scope>
    <source>
        <strain evidence="1">214</strain>
    </source>
</reference>
<protein>
    <submittedName>
        <fullName evidence="1">Uncharacterized protein</fullName>
    </submittedName>
</protein>
<comment type="caution">
    <text evidence="1">The sequence shown here is derived from an EMBL/GenBank/DDBJ whole genome shotgun (WGS) entry which is preliminary data.</text>
</comment>
<accession>A0AAV5M8S8</accession>
<organism evidence="1 2">
    <name type="scientific">Rubroshorea leprosula</name>
    <dbReference type="NCBI Taxonomy" id="152421"/>
    <lineage>
        <taxon>Eukaryota</taxon>
        <taxon>Viridiplantae</taxon>
        <taxon>Streptophyta</taxon>
        <taxon>Embryophyta</taxon>
        <taxon>Tracheophyta</taxon>
        <taxon>Spermatophyta</taxon>
        <taxon>Magnoliopsida</taxon>
        <taxon>eudicotyledons</taxon>
        <taxon>Gunneridae</taxon>
        <taxon>Pentapetalae</taxon>
        <taxon>rosids</taxon>
        <taxon>malvids</taxon>
        <taxon>Malvales</taxon>
        <taxon>Dipterocarpaceae</taxon>
        <taxon>Rubroshorea</taxon>
    </lineage>
</organism>
<evidence type="ECO:0000313" key="2">
    <source>
        <dbReference type="Proteomes" id="UP001054252"/>
    </source>
</evidence>
<gene>
    <name evidence="1" type="ORF">SLEP1_g52507</name>
</gene>
<keyword evidence="2" id="KW-1185">Reference proteome</keyword>
<dbReference type="EMBL" id="BPVZ01000194">
    <property type="protein sequence ID" value="GKV45429.1"/>
    <property type="molecule type" value="Genomic_DNA"/>
</dbReference>